<evidence type="ECO:0000313" key="2">
    <source>
        <dbReference type="EMBL" id="RYO92114.1"/>
    </source>
</evidence>
<dbReference type="EMBL" id="QJNU01000615">
    <property type="protein sequence ID" value="RYO92114.1"/>
    <property type="molecule type" value="Genomic_DNA"/>
</dbReference>
<accession>A0A4Q4T105</accession>
<name>A0A4Q4T105_9PEZI</name>
<dbReference type="AlphaFoldDB" id="A0A4Q4T105"/>
<protein>
    <submittedName>
        <fullName evidence="2">Uncharacterized protein</fullName>
    </submittedName>
</protein>
<feature type="region of interest" description="Disordered" evidence="1">
    <location>
        <begin position="85"/>
        <end position="106"/>
    </location>
</feature>
<feature type="compositionally biased region" description="Polar residues" evidence="1">
    <location>
        <begin position="85"/>
        <end position="94"/>
    </location>
</feature>
<evidence type="ECO:0000313" key="3">
    <source>
        <dbReference type="Proteomes" id="UP000293360"/>
    </source>
</evidence>
<evidence type="ECO:0000256" key="1">
    <source>
        <dbReference type="SAM" id="MobiDB-lite"/>
    </source>
</evidence>
<sequence>MAPLIKSQPWKQFWPPTEGLAAEVQPTLEEMNLQRSYGTHASNTKGRIFTIENKPKTQPWKTNWPPEDAAAESDLTEEEMNLQRSYGTHASNTKGRIFTIENKPAN</sequence>
<reference evidence="2 3" key="1">
    <citation type="submission" date="2018-06" db="EMBL/GenBank/DDBJ databases">
        <title>Complete Genomes of Monosporascus.</title>
        <authorList>
            <person name="Robinson A.J."/>
            <person name="Natvig D.O."/>
        </authorList>
    </citation>
    <scope>NUCLEOTIDE SEQUENCE [LARGE SCALE GENOMIC DNA]</scope>
    <source>
        <strain evidence="2 3">CBS 110550</strain>
    </source>
</reference>
<dbReference type="Proteomes" id="UP000293360">
    <property type="component" value="Unassembled WGS sequence"/>
</dbReference>
<gene>
    <name evidence="2" type="ORF">DL764_008183</name>
</gene>
<organism evidence="2 3">
    <name type="scientific">Monosporascus ibericus</name>
    <dbReference type="NCBI Taxonomy" id="155417"/>
    <lineage>
        <taxon>Eukaryota</taxon>
        <taxon>Fungi</taxon>
        <taxon>Dikarya</taxon>
        <taxon>Ascomycota</taxon>
        <taxon>Pezizomycotina</taxon>
        <taxon>Sordariomycetes</taxon>
        <taxon>Xylariomycetidae</taxon>
        <taxon>Xylariales</taxon>
        <taxon>Xylariales incertae sedis</taxon>
        <taxon>Monosporascus</taxon>
    </lineage>
</organism>
<proteinExistence type="predicted"/>
<keyword evidence="3" id="KW-1185">Reference proteome</keyword>
<comment type="caution">
    <text evidence="2">The sequence shown here is derived from an EMBL/GenBank/DDBJ whole genome shotgun (WGS) entry which is preliminary data.</text>
</comment>
<dbReference type="OrthoDB" id="3549921at2759"/>